<reference evidence="1 2" key="1">
    <citation type="submission" date="2018-09" db="EMBL/GenBank/DDBJ databases">
        <title>Complete genome sequence of Euzebya sp. DY32-46 isolated from seawater of Pacific Ocean.</title>
        <authorList>
            <person name="Xu L."/>
            <person name="Wu Y.-H."/>
            <person name="Xu X.-W."/>
        </authorList>
    </citation>
    <scope>NUCLEOTIDE SEQUENCE [LARGE SCALE GENOMIC DNA]</scope>
    <source>
        <strain evidence="1 2">DY32-46</strain>
    </source>
</reference>
<dbReference type="AlphaFoldDB" id="A0A346Y1V2"/>
<sequence>MQITDRFRADFAYVFAALVLEYQSELYHADRIDEDGLRNADFRRRGWDSLAITKSMLNDPAGTAELVHGIRLEREMLVKEGLIRRPELPRQQGRRTPLRTLVPLG</sequence>
<dbReference type="Proteomes" id="UP000264006">
    <property type="component" value="Chromosome"/>
</dbReference>
<accession>A0A346Y1V2</accession>
<gene>
    <name evidence="1" type="ORF">DVS28_a3777</name>
</gene>
<dbReference type="EMBL" id="CP031165">
    <property type="protein sequence ID" value="AXV08449.1"/>
    <property type="molecule type" value="Genomic_DNA"/>
</dbReference>
<evidence type="ECO:0000313" key="2">
    <source>
        <dbReference type="Proteomes" id="UP000264006"/>
    </source>
</evidence>
<name>A0A346Y1V2_9ACTN</name>
<proteinExistence type="predicted"/>
<organism evidence="1 2">
    <name type="scientific">Euzebya pacifica</name>
    <dbReference type="NCBI Taxonomy" id="1608957"/>
    <lineage>
        <taxon>Bacteria</taxon>
        <taxon>Bacillati</taxon>
        <taxon>Actinomycetota</taxon>
        <taxon>Nitriliruptoria</taxon>
        <taxon>Euzebyales</taxon>
    </lineage>
</organism>
<protein>
    <submittedName>
        <fullName evidence="1">Uncharacterized protein</fullName>
    </submittedName>
</protein>
<dbReference type="KEGG" id="euz:DVS28_a3777"/>
<evidence type="ECO:0000313" key="1">
    <source>
        <dbReference type="EMBL" id="AXV08449.1"/>
    </source>
</evidence>
<keyword evidence="2" id="KW-1185">Reference proteome</keyword>